<evidence type="ECO:0000256" key="1">
    <source>
        <dbReference type="ARBA" id="ARBA00022898"/>
    </source>
</evidence>
<dbReference type="PROSITE" id="PS01211">
    <property type="entry name" value="UPF0001"/>
    <property type="match status" value="1"/>
</dbReference>
<dbReference type="InterPro" id="IPR001608">
    <property type="entry name" value="Ala_racemase_N"/>
</dbReference>
<sequence>MTPLRANNNMVTIAERLNNAYDRITKAEQNSHISDPVQLLAVSKTKPIDLIQQAYEAGQRQFGESYVQEAVDKVIHFKQYRDIDWHFIGPIQSNKSRHIAEHFSWVQSVDRIKIARRLSEQRPNNLKPLNILIQVNISGDEKKSGCMLEELTELAEFIDGAKQLTLRGLMTITAQTDDVDQQLQYFEQMKDCFDKLKTQYPHIDTLSMGMSGDLEPAIAAGATMVRIGTDIFGKRQ</sequence>
<protein>
    <recommendedName>
        <fullName evidence="2">Pyridoxal phosphate homeostasis protein</fullName>
        <shortName evidence="2">PLP homeostasis protein</shortName>
    </recommendedName>
</protein>
<dbReference type="GO" id="GO:0030170">
    <property type="term" value="F:pyridoxal phosphate binding"/>
    <property type="evidence" value="ECO:0007669"/>
    <property type="project" value="UniProtKB-UniRule"/>
</dbReference>
<dbReference type="PANTHER" id="PTHR10146:SF14">
    <property type="entry name" value="PYRIDOXAL PHOSPHATE HOMEOSTASIS PROTEIN"/>
    <property type="match status" value="1"/>
</dbReference>
<comment type="function">
    <text evidence="2">Pyridoxal 5'-phosphate (PLP)-binding protein, which is involved in PLP homeostasis.</text>
</comment>
<dbReference type="Proteomes" id="UP000031327">
    <property type="component" value="Unassembled WGS sequence"/>
</dbReference>
<dbReference type="PIRSF" id="PIRSF004848">
    <property type="entry name" value="YBL036c_PLPDEIII"/>
    <property type="match status" value="1"/>
</dbReference>
<evidence type="ECO:0000256" key="4">
    <source>
        <dbReference type="RuleBase" id="RU004514"/>
    </source>
</evidence>
<dbReference type="InterPro" id="IPR011078">
    <property type="entry name" value="PyrdxlP_homeostasis"/>
</dbReference>
<feature type="domain" description="Alanine racemase N-terminal" evidence="5">
    <location>
        <begin position="31"/>
        <end position="235"/>
    </location>
</feature>
<evidence type="ECO:0000313" key="6">
    <source>
        <dbReference type="EMBL" id="KID54871.1"/>
    </source>
</evidence>
<dbReference type="AlphaFoldDB" id="A0A0C1Q2P3"/>
<dbReference type="HAMAP" id="MF_02087">
    <property type="entry name" value="PLP_homeostasis"/>
    <property type="match status" value="1"/>
</dbReference>
<dbReference type="Gene3D" id="3.20.20.10">
    <property type="entry name" value="Alanine racemase"/>
    <property type="match status" value="1"/>
</dbReference>
<organism evidence="6 7">
    <name type="scientific">Pseudoalteromonas luteoviolacea</name>
    <dbReference type="NCBI Taxonomy" id="43657"/>
    <lineage>
        <taxon>Bacteria</taxon>
        <taxon>Pseudomonadati</taxon>
        <taxon>Pseudomonadota</taxon>
        <taxon>Gammaproteobacteria</taxon>
        <taxon>Alteromonadales</taxon>
        <taxon>Pseudoalteromonadaceae</taxon>
        <taxon>Pseudoalteromonas</taxon>
    </lineage>
</organism>
<dbReference type="CDD" id="cd06824">
    <property type="entry name" value="PLPDE_III_Yggs_like"/>
    <property type="match status" value="1"/>
</dbReference>
<dbReference type="PANTHER" id="PTHR10146">
    <property type="entry name" value="PROLINE SYNTHETASE CO-TRANSCRIBED BACTERIAL HOMOLOG PROTEIN"/>
    <property type="match status" value="1"/>
</dbReference>
<dbReference type="RefSeq" id="WP_039611766.1">
    <property type="nucleotide sequence ID" value="NZ_JWIC01000010.1"/>
</dbReference>
<evidence type="ECO:0000256" key="3">
    <source>
        <dbReference type="PIRSR" id="PIRSR004848-1"/>
    </source>
</evidence>
<comment type="caution">
    <text evidence="6">The sequence shown here is derived from an EMBL/GenBank/DDBJ whole genome shotgun (WGS) entry which is preliminary data.</text>
</comment>
<proteinExistence type="inferred from homology"/>
<dbReference type="OrthoDB" id="9804072at2"/>
<dbReference type="NCBIfam" id="TIGR00044">
    <property type="entry name" value="YggS family pyridoxal phosphate-dependent enzyme"/>
    <property type="match status" value="1"/>
</dbReference>
<dbReference type="InterPro" id="IPR029066">
    <property type="entry name" value="PLP-binding_barrel"/>
</dbReference>
<dbReference type="EMBL" id="JWIC01000010">
    <property type="protein sequence ID" value="KID54871.1"/>
    <property type="molecule type" value="Genomic_DNA"/>
</dbReference>
<comment type="cofactor">
    <cofactor evidence="3">
        <name>pyridoxal 5'-phosphate</name>
        <dbReference type="ChEBI" id="CHEBI:597326"/>
    </cofactor>
</comment>
<evidence type="ECO:0000259" key="5">
    <source>
        <dbReference type="Pfam" id="PF01168"/>
    </source>
</evidence>
<feature type="modified residue" description="N6-(pyridoxal phosphate)lysine" evidence="2 3">
    <location>
        <position position="44"/>
    </location>
</feature>
<gene>
    <name evidence="6" type="ORF">JF50_23745</name>
</gene>
<evidence type="ECO:0000256" key="2">
    <source>
        <dbReference type="HAMAP-Rule" id="MF_02087"/>
    </source>
</evidence>
<accession>A0A0C1Q2P3</accession>
<evidence type="ECO:0000313" key="7">
    <source>
        <dbReference type="Proteomes" id="UP000031327"/>
    </source>
</evidence>
<dbReference type="FunFam" id="3.20.20.10:FF:000018">
    <property type="entry name" value="Pyridoxal phosphate homeostasis protein"/>
    <property type="match status" value="1"/>
</dbReference>
<reference evidence="6 7" key="1">
    <citation type="submission" date="2014-12" db="EMBL/GenBank/DDBJ databases">
        <title>Draft Genome Sequence of Pseudoalteromonas luteoviolacea HI1.</title>
        <authorList>
            <person name="Asahina A.Y."/>
            <person name="Hadfield M.G."/>
        </authorList>
    </citation>
    <scope>NUCLEOTIDE SEQUENCE [LARGE SCALE GENOMIC DNA]</scope>
    <source>
        <strain evidence="6 7">HI1</strain>
    </source>
</reference>
<dbReference type="SUPFAM" id="SSF51419">
    <property type="entry name" value="PLP-binding barrel"/>
    <property type="match status" value="1"/>
</dbReference>
<comment type="similarity">
    <text evidence="2 4">Belongs to the pyridoxal phosphate-binding protein YggS/PROSC family.</text>
</comment>
<keyword evidence="1 2" id="KW-0663">Pyridoxal phosphate</keyword>
<name>A0A0C1Q2P3_9GAMM</name>
<dbReference type="Pfam" id="PF01168">
    <property type="entry name" value="Ala_racemase_N"/>
    <property type="match status" value="1"/>
</dbReference>